<dbReference type="EMBL" id="QRVL01000001">
    <property type="protein sequence ID" value="RGS42543.1"/>
    <property type="molecule type" value="Genomic_DNA"/>
</dbReference>
<dbReference type="Gene3D" id="2.40.37.10">
    <property type="entry name" value="Lyase, Ornithine Decarboxylase, Chain A, domain 1"/>
    <property type="match status" value="1"/>
</dbReference>
<dbReference type="Pfam" id="PF02784">
    <property type="entry name" value="Orn_Arg_deC_N"/>
    <property type="match status" value="1"/>
</dbReference>
<evidence type="ECO:0000313" key="5">
    <source>
        <dbReference type="Proteomes" id="UP000266172"/>
    </source>
</evidence>
<dbReference type="PANTHER" id="PTHR43727:SF2">
    <property type="entry name" value="GROUP IV DECARBOXYLASE"/>
    <property type="match status" value="1"/>
</dbReference>
<reference evidence="4 5" key="1">
    <citation type="submission" date="2018-08" db="EMBL/GenBank/DDBJ databases">
        <title>A genome reference for cultivated species of the human gut microbiota.</title>
        <authorList>
            <person name="Zou Y."/>
            <person name="Xue W."/>
            <person name="Luo G."/>
        </authorList>
    </citation>
    <scope>NUCLEOTIDE SEQUENCE [LARGE SCALE GENOMIC DNA]</scope>
    <source>
        <strain evidence="4 5">AF22-12AC</strain>
    </source>
</reference>
<name>A0A395VAX2_9FIRM</name>
<accession>A0A395VAX2</accession>
<dbReference type="InterPro" id="IPR009006">
    <property type="entry name" value="Ala_racemase/Decarboxylase_C"/>
</dbReference>
<dbReference type="InterPro" id="IPR022644">
    <property type="entry name" value="De-COase2_N"/>
</dbReference>
<evidence type="ECO:0000313" key="4">
    <source>
        <dbReference type="EMBL" id="RGS42543.1"/>
    </source>
</evidence>
<comment type="cofactor">
    <cofactor evidence="1">
        <name>pyridoxal 5'-phosphate</name>
        <dbReference type="ChEBI" id="CHEBI:597326"/>
    </cofactor>
</comment>
<evidence type="ECO:0000256" key="1">
    <source>
        <dbReference type="ARBA" id="ARBA00001933"/>
    </source>
</evidence>
<gene>
    <name evidence="4" type="ORF">DWX93_04325</name>
</gene>
<feature type="domain" description="Orn/DAP/Arg decarboxylase 2 N-terminal" evidence="3">
    <location>
        <begin position="23"/>
        <end position="258"/>
    </location>
</feature>
<dbReference type="Gene3D" id="3.20.20.10">
    <property type="entry name" value="Alanine racemase"/>
    <property type="match status" value="1"/>
</dbReference>
<dbReference type="AlphaFoldDB" id="A0A395VAX2"/>
<dbReference type="SUPFAM" id="SSF51419">
    <property type="entry name" value="PLP-binding barrel"/>
    <property type="match status" value="1"/>
</dbReference>
<evidence type="ECO:0000259" key="3">
    <source>
        <dbReference type="Pfam" id="PF02784"/>
    </source>
</evidence>
<dbReference type="RefSeq" id="WP_118096751.1">
    <property type="nucleotide sequence ID" value="NZ_CAUGCI010000027.1"/>
</dbReference>
<dbReference type="SUPFAM" id="SSF50621">
    <property type="entry name" value="Alanine racemase C-terminal domain-like"/>
    <property type="match status" value="1"/>
</dbReference>
<dbReference type="InterPro" id="IPR029066">
    <property type="entry name" value="PLP-binding_barrel"/>
</dbReference>
<organism evidence="4 5">
    <name type="scientific">Roseburia hominis</name>
    <dbReference type="NCBI Taxonomy" id="301301"/>
    <lineage>
        <taxon>Bacteria</taxon>
        <taxon>Bacillati</taxon>
        <taxon>Bacillota</taxon>
        <taxon>Clostridia</taxon>
        <taxon>Lachnospirales</taxon>
        <taxon>Lachnospiraceae</taxon>
        <taxon>Roseburia</taxon>
    </lineage>
</organism>
<dbReference type="Proteomes" id="UP000266172">
    <property type="component" value="Unassembled WGS sequence"/>
</dbReference>
<dbReference type="PANTHER" id="PTHR43727">
    <property type="entry name" value="DIAMINOPIMELATE DECARBOXYLASE"/>
    <property type="match status" value="1"/>
</dbReference>
<comment type="caution">
    <text evidence="4">The sequence shown here is derived from an EMBL/GenBank/DDBJ whole genome shotgun (WGS) entry which is preliminary data.</text>
</comment>
<sequence>MRQEVLEEAAREFQTPCYVFDLDRLREDVAEMKTLLADRVGLCFAMKANPFLTEEMAEMTDYIEVCSPGELRICIEQKVPAEKMILSGVLKEEQDIRELLEKEELPHFTAESMDQVDLFLRLSREYGRNVELLLRLTSGNQFGMNEDVLFEAVDKILQQKYVQFAGIHFFSGTQKRKSEQIRKELGQLAEVCDRIWERFGLKVPRLEYGPGFGVEYFKGTKKWGREEALAMLSDAADCVTELHFPGTVTFEMGRFLAAMCGSFVTKVREVKENQGTRYCLVDAGMHHLNYDGQVMAMKTPFCTPLFAREGEEEQNYCICGALCTANDILIRQYPLKGVRPGDLLVFERTGAYSMTEGMSLFLSRDLPAVVSYCKTKGFRVLRSKMPVYPLNKAADRIL</sequence>
<proteinExistence type="predicted"/>
<evidence type="ECO:0000256" key="2">
    <source>
        <dbReference type="ARBA" id="ARBA00022898"/>
    </source>
</evidence>
<dbReference type="GO" id="GO:0009089">
    <property type="term" value="P:lysine biosynthetic process via diaminopimelate"/>
    <property type="evidence" value="ECO:0007669"/>
    <property type="project" value="TreeGrafter"/>
</dbReference>
<protein>
    <recommendedName>
        <fullName evidence="3">Orn/DAP/Arg decarboxylase 2 N-terminal domain-containing protein</fullName>
    </recommendedName>
</protein>
<dbReference type="GO" id="GO:0008836">
    <property type="term" value="F:diaminopimelate decarboxylase activity"/>
    <property type="evidence" value="ECO:0007669"/>
    <property type="project" value="TreeGrafter"/>
</dbReference>
<keyword evidence="2" id="KW-0663">Pyridoxal phosphate</keyword>